<keyword evidence="9" id="KW-1185">Reference proteome</keyword>
<evidence type="ECO:0000256" key="7">
    <source>
        <dbReference type="RuleBase" id="RU004335"/>
    </source>
</evidence>
<dbReference type="HOGENOM" id="CLU_082781_0_0_1"/>
<dbReference type="GO" id="GO:0071555">
    <property type="term" value="P:cell wall organization"/>
    <property type="evidence" value="ECO:0007669"/>
    <property type="project" value="TreeGrafter"/>
</dbReference>
<reference evidence="8 9" key="1">
    <citation type="submission" date="2014-06" db="EMBL/GenBank/DDBJ databases">
        <title>Evolutionary Origins and Diversification of the Mycorrhizal Mutualists.</title>
        <authorList>
            <consortium name="DOE Joint Genome Institute"/>
            <consortium name="Mycorrhizal Genomics Consortium"/>
            <person name="Kohler A."/>
            <person name="Kuo A."/>
            <person name="Nagy L.G."/>
            <person name="Floudas D."/>
            <person name="Copeland A."/>
            <person name="Barry K.W."/>
            <person name="Cichocki N."/>
            <person name="Veneault-Fourrey C."/>
            <person name="LaButti K."/>
            <person name="Lindquist E.A."/>
            <person name="Lipzen A."/>
            <person name="Lundell T."/>
            <person name="Morin E."/>
            <person name="Murat C."/>
            <person name="Riley R."/>
            <person name="Ohm R."/>
            <person name="Sun H."/>
            <person name="Tunlid A."/>
            <person name="Henrissat B."/>
            <person name="Grigoriev I.V."/>
            <person name="Hibbett D.S."/>
            <person name="Martin F."/>
        </authorList>
    </citation>
    <scope>NUCLEOTIDE SEQUENCE [LARGE SCALE GENOMIC DNA]</scope>
    <source>
        <strain evidence="8 9">SS14</strain>
    </source>
</reference>
<dbReference type="PANTHER" id="PTHR16631">
    <property type="entry name" value="GLUCAN 1,3-BETA-GLUCOSIDASE"/>
    <property type="match status" value="1"/>
</dbReference>
<dbReference type="SUPFAM" id="SSF51445">
    <property type="entry name" value="(Trans)glycosidases"/>
    <property type="match status" value="1"/>
</dbReference>
<keyword evidence="3" id="KW-0134">Cell wall</keyword>
<dbReference type="GO" id="GO:0042973">
    <property type="term" value="F:glucan endo-1,3-beta-D-glucosidase activity"/>
    <property type="evidence" value="ECO:0007669"/>
    <property type="project" value="TreeGrafter"/>
</dbReference>
<evidence type="ECO:0000256" key="6">
    <source>
        <dbReference type="ARBA" id="ARBA00022801"/>
    </source>
</evidence>
<dbReference type="GO" id="GO:0005576">
    <property type="term" value="C:extracellular region"/>
    <property type="evidence" value="ECO:0007669"/>
    <property type="project" value="TreeGrafter"/>
</dbReference>
<evidence type="ECO:0000256" key="5">
    <source>
        <dbReference type="ARBA" id="ARBA00022729"/>
    </source>
</evidence>
<comment type="subcellular location">
    <subcellularLocation>
        <location evidence="1">Secreted</location>
        <location evidence="1">Cell wall</location>
    </subcellularLocation>
</comment>
<proteinExistence type="inferred from homology"/>
<gene>
    <name evidence="8" type="ORF">M422DRAFT_61814</name>
</gene>
<dbReference type="Proteomes" id="UP000054279">
    <property type="component" value="Unassembled WGS sequence"/>
</dbReference>
<dbReference type="GO" id="GO:0009986">
    <property type="term" value="C:cell surface"/>
    <property type="evidence" value="ECO:0007669"/>
    <property type="project" value="TreeGrafter"/>
</dbReference>
<accession>A0A0C9TIX2</accession>
<evidence type="ECO:0000256" key="4">
    <source>
        <dbReference type="ARBA" id="ARBA00022525"/>
    </source>
</evidence>
<keyword evidence="4" id="KW-0964">Secreted</keyword>
<dbReference type="EMBL" id="KN837281">
    <property type="protein sequence ID" value="KIJ29543.1"/>
    <property type="molecule type" value="Genomic_DNA"/>
</dbReference>
<name>A0A0C9TIX2_SPHS4</name>
<dbReference type="PANTHER" id="PTHR16631:SF14">
    <property type="entry name" value="FAMILY 17 GLUCOSIDASE SCW10-RELATED"/>
    <property type="match status" value="1"/>
</dbReference>
<keyword evidence="6 8" id="KW-0378">Hydrolase</keyword>
<evidence type="ECO:0000256" key="1">
    <source>
        <dbReference type="ARBA" id="ARBA00004191"/>
    </source>
</evidence>
<sequence>MLTVVASMFGAQLDAGAELLQANCIRSAPCSSNNVQTFQTAFKKFGAKRYAGLTIGINYMNHSVENILAKVNDVKGYLRCVGVATPVFTAHIWVNIRDSPALCSADFVAANAHAFFDGNVESAQAGDFVFNTVVPSLKKACPGKPIIISESGWPSRGNANRAAKTSVNDEKAALNSLNGVSKRDKTVMVFAFEYDDQTWKFNDNERSFGFFGKFNLNNEVFKSC</sequence>
<dbReference type="GO" id="GO:0005975">
    <property type="term" value="P:carbohydrate metabolic process"/>
    <property type="evidence" value="ECO:0007669"/>
    <property type="project" value="InterPro"/>
</dbReference>
<comment type="similarity">
    <text evidence="2 7">Belongs to the glycosyl hydrolase 17 family.</text>
</comment>
<dbReference type="Gene3D" id="3.20.20.80">
    <property type="entry name" value="Glycosidases"/>
    <property type="match status" value="1"/>
</dbReference>
<organism evidence="8 9">
    <name type="scientific">Sphaerobolus stellatus (strain SS14)</name>
    <dbReference type="NCBI Taxonomy" id="990650"/>
    <lineage>
        <taxon>Eukaryota</taxon>
        <taxon>Fungi</taxon>
        <taxon>Dikarya</taxon>
        <taxon>Basidiomycota</taxon>
        <taxon>Agaricomycotina</taxon>
        <taxon>Agaricomycetes</taxon>
        <taxon>Phallomycetidae</taxon>
        <taxon>Geastrales</taxon>
        <taxon>Sphaerobolaceae</taxon>
        <taxon>Sphaerobolus</taxon>
    </lineage>
</organism>
<dbReference type="InterPro" id="IPR017853">
    <property type="entry name" value="GH"/>
</dbReference>
<protein>
    <submittedName>
        <fullName evidence="8">Glycoside hydrolase family 17 protein</fullName>
    </submittedName>
</protein>
<evidence type="ECO:0000256" key="3">
    <source>
        <dbReference type="ARBA" id="ARBA00022512"/>
    </source>
</evidence>
<dbReference type="Pfam" id="PF00332">
    <property type="entry name" value="Glyco_hydro_17"/>
    <property type="match status" value="1"/>
</dbReference>
<keyword evidence="5" id="KW-0732">Signal</keyword>
<dbReference type="AlphaFoldDB" id="A0A0C9TIX2"/>
<dbReference type="InterPro" id="IPR050732">
    <property type="entry name" value="Beta-glucan_modifiers"/>
</dbReference>
<dbReference type="InterPro" id="IPR000490">
    <property type="entry name" value="Glyco_hydro_17"/>
</dbReference>
<evidence type="ECO:0000313" key="9">
    <source>
        <dbReference type="Proteomes" id="UP000054279"/>
    </source>
</evidence>
<dbReference type="GO" id="GO:0009277">
    <property type="term" value="C:fungal-type cell wall"/>
    <property type="evidence" value="ECO:0007669"/>
    <property type="project" value="TreeGrafter"/>
</dbReference>
<evidence type="ECO:0000256" key="2">
    <source>
        <dbReference type="ARBA" id="ARBA00008773"/>
    </source>
</evidence>
<evidence type="ECO:0000313" key="8">
    <source>
        <dbReference type="EMBL" id="KIJ29543.1"/>
    </source>
</evidence>
<dbReference type="OrthoDB" id="941679at2759"/>